<keyword evidence="3" id="KW-0479">Metal-binding</keyword>
<evidence type="ECO:0000256" key="10">
    <source>
        <dbReference type="ARBA" id="ARBA00022840"/>
    </source>
</evidence>
<dbReference type="Gene3D" id="3.30.1490.20">
    <property type="entry name" value="ATP-grasp fold, A domain"/>
    <property type="match status" value="1"/>
</dbReference>
<evidence type="ECO:0000256" key="13">
    <source>
        <dbReference type="ARBA" id="ARBA00023204"/>
    </source>
</evidence>
<evidence type="ECO:0000256" key="7">
    <source>
        <dbReference type="ARBA" id="ARBA00022769"/>
    </source>
</evidence>
<evidence type="ECO:0000313" key="19">
    <source>
        <dbReference type="Proteomes" id="UP001598138"/>
    </source>
</evidence>
<evidence type="ECO:0000256" key="11">
    <source>
        <dbReference type="ARBA" id="ARBA00022881"/>
    </source>
</evidence>
<evidence type="ECO:0000256" key="1">
    <source>
        <dbReference type="ARBA" id="ARBA00004496"/>
    </source>
</evidence>
<dbReference type="InterPro" id="IPR003439">
    <property type="entry name" value="ABC_transporter-like_ATP-bd"/>
</dbReference>
<keyword evidence="6" id="KW-0227">DNA damage</keyword>
<organism evidence="18 19">
    <name type="scientific">Aquirufa avitistagni</name>
    <dbReference type="NCBI Taxonomy" id="3104728"/>
    <lineage>
        <taxon>Bacteria</taxon>
        <taxon>Pseudomonadati</taxon>
        <taxon>Bacteroidota</taxon>
        <taxon>Cytophagia</taxon>
        <taxon>Cytophagales</taxon>
        <taxon>Flectobacillaceae</taxon>
        <taxon>Aquirufa</taxon>
    </lineage>
</organism>
<evidence type="ECO:0000256" key="9">
    <source>
        <dbReference type="ARBA" id="ARBA00022833"/>
    </source>
</evidence>
<feature type="domain" description="ABC transporter" evidence="17">
    <location>
        <begin position="256"/>
        <end position="591"/>
    </location>
</feature>
<feature type="domain" description="ABC transporter" evidence="17">
    <location>
        <begin position="603"/>
        <end position="938"/>
    </location>
</feature>
<evidence type="ECO:0000256" key="16">
    <source>
        <dbReference type="ARBA" id="ARBA00042156"/>
    </source>
</evidence>
<keyword evidence="2" id="KW-0963">Cytoplasm</keyword>
<dbReference type="Gene3D" id="3.40.50.300">
    <property type="entry name" value="P-loop containing nucleotide triphosphate hydrolases"/>
    <property type="match status" value="2"/>
</dbReference>
<keyword evidence="11" id="KW-0267">Excision nuclease</keyword>
<reference evidence="18 19" key="1">
    <citation type="submission" date="2024-03" db="EMBL/GenBank/DDBJ databases">
        <title>Aquirufa genome sequencing.</title>
        <authorList>
            <person name="Pitt A."/>
            <person name="Hahn M.W."/>
        </authorList>
    </citation>
    <scope>NUCLEOTIDE SEQUENCE [LARGE SCALE GENOMIC DNA]</scope>
    <source>
        <strain evidence="18 19">OSTEICH-129V</strain>
    </source>
</reference>
<evidence type="ECO:0000256" key="6">
    <source>
        <dbReference type="ARBA" id="ARBA00022763"/>
    </source>
</evidence>
<gene>
    <name evidence="18" type="primary">uvrA</name>
    <name evidence="18" type="ORF">U0R10_00695</name>
</gene>
<keyword evidence="9" id="KW-0862">Zinc</keyword>
<dbReference type="SUPFAM" id="SSF52540">
    <property type="entry name" value="P-loop containing nucleoside triphosphate hydrolases"/>
    <property type="match status" value="2"/>
</dbReference>
<dbReference type="InterPro" id="IPR041102">
    <property type="entry name" value="UvrA_inter"/>
</dbReference>
<dbReference type="Pfam" id="PF17755">
    <property type="entry name" value="UvrA_DNA-bind"/>
    <property type="match status" value="1"/>
</dbReference>
<dbReference type="InterPro" id="IPR041552">
    <property type="entry name" value="UvrA_DNA-bd"/>
</dbReference>
<keyword evidence="10" id="KW-0067">ATP-binding</keyword>
<evidence type="ECO:0000256" key="12">
    <source>
        <dbReference type="ARBA" id="ARBA00023125"/>
    </source>
</evidence>
<keyword evidence="8" id="KW-0863">Zinc-finger</keyword>
<keyword evidence="7" id="KW-0228">DNA excision</keyword>
<dbReference type="InterPro" id="IPR027417">
    <property type="entry name" value="P-loop_NTPase"/>
</dbReference>
<dbReference type="InterPro" id="IPR004602">
    <property type="entry name" value="UvrA"/>
</dbReference>
<evidence type="ECO:0000256" key="14">
    <source>
        <dbReference type="ARBA" id="ARBA00038000"/>
    </source>
</evidence>
<evidence type="ECO:0000313" key="18">
    <source>
        <dbReference type="EMBL" id="MFD3393127.1"/>
    </source>
</evidence>
<evidence type="ECO:0000256" key="4">
    <source>
        <dbReference type="ARBA" id="ARBA00022737"/>
    </source>
</evidence>
<evidence type="ECO:0000256" key="3">
    <source>
        <dbReference type="ARBA" id="ARBA00022723"/>
    </source>
</evidence>
<dbReference type="RefSeq" id="WP_377981756.1">
    <property type="nucleotide sequence ID" value="NZ_JBBKXZ010000001.1"/>
</dbReference>
<dbReference type="InterPro" id="IPR013815">
    <property type="entry name" value="ATP_grasp_subdomain_1"/>
</dbReference>
<dbReference type="NCBIfam" id="TIGR00630">
    <property type="entry name" value="uvra"/>
    <property type="match status" value="1"/>
</dbReference>
<evidence type="ECO:0000256" key="5">
    <source>
        <dbReference type="ARBA" id="ARBA00022741"/>
    </source>
</evidence>
<keyword evidence="19" id="KW-1185">Reference proteome</keyword>
<dbReference type="PROSITE" id="PS00211">
    <property type="entry name" value="ABC_TRANSPORTER_1"/>
    <property type="match status" value="2"/>
</dbReference>
<dbReference type="PANTHER" id="PTHR43152:SF3">
    <property type="entry name" value="UVRABC SYSTEM PROTEIN A"/>
    <property type="match status" value="1"/>
</dbReference>
<sequence>MSSPLPQDFENLDPRSHIIIKGARVHNLKGVDVAIPRNQLVVITGLSGSGKSSLAFDTLFAEGQRMYVESLNSYARQFLGRMEKPAVDYIRGVSPAIAIEQKVNTKNPRSTVGTTTEIYDYLKLLFARIGKTYSPVSGQEVKKDSVSAIVDWIGTHPDKKILILAPLVEHADRSILDECQLLIQKGYTRLKFKDEIIDLEELVDDADTLKKLQAKPREIAILVDRLISKPDDEETIFRLGDSVQTAYFEGEGVCWIEVDGQKRTQFSNKFELDGQVFEEPSLNLFSFNNPYGACKNCEGYGKVLGLDPDLVIPDQSLSVYEGAIAPWRSERMSEWLHPLLRNGIHFDFPIHRPFKDLSSKEQQLLWKGNKYFAGLNQFFDHLEKETYKIQYRVLLSRYRGKTTCPECQGSRLRGDAAYVKINDTSIIDLVLWPISKTKKFFDSLKLTETDQQVAKRILIEITNRLDYMDRVGLGYLTLNRLTSTLSGGEFQRIKLATSLGSALVGSMYILDEPSIGLHPRDTERLISVLELLKSMGNTVIVVEHEEDIMRAADQIIDIGPEAGRHGGNLIFQGNLAEALKDDKTDSHTLRFLRGTDKINIPTFRRKPLAHLEIKGANENNLKNLDVKIPLGILTVVTGVSGSGKSTLIRKILYPAVLRHLQLGTEETGKFRELGGSLNKIAGVEMVDQQPIGKSSRSNPITYIKAYDAIRLLFSELPLAKTRGYKPAHFSFNVEGGRCETCQGEGEITIEMQFMADIKLVCESCNGQRFKQEVLDVKYQDKNIAEILDLTVEESIPFFQEKSPKIAEKIDPLFQVGLGYIKLGQSSNSLSGGEAQRVKLASFLGKGNGNKGKTLFIFDEPTTGLHFHDIKKLLKALNDLVEQGDTVIIIEHNMEVIKCADHIIDLGPEGGEQGGYISYEGTPEDMVVLKNNPTAHYLKEKLPTK</sequence>
<proteinExistence type="inferred from homology"/>
<keyword evidence="12" id="KW-0238">DNA-binding</keyword>
<evidence type="ECO:0000256" key="8">
    <source>
        <dbReference type="ARBA" id="ARBA00022771"/>
    </source>
</evidence>
<dbReference type="Gene3D" id="1.10.8.280">
    <property type="entry name" value="ABC transporter ATPase domain-like"/>
    <property type="match status" value="1"/>
</dbReference>
<comment type="caution">
    <text evidence="18">The sequence shown here is derived from an EMBL/GenBank/DDBJ whole genome shotgun (WGS) entry which is preliminary data.</text>
</comment>
<dbReference type="EMBL" id="JBBKXZ010000001">
    <property type="protein sequence ID" value="MFD3393127.1"/>
    <property type="molecule type" value="Genomic_DNA"/>
</dbReference>
<evidence type="ECO:0000256" key="15">
    <source>
        <dbReference type="ARBA" id="ARBA00039316"/>
    </source>
</evidence>
<dbReference type="PROSITE" id="PS50893">
    <property type="entry name" value="ABC_TRANSPORTER_2"/>
    <property type="match status" value="2"/>
</dbReference>
<dbReference type="PANTHER" id="PTHR43152">
    <property type="entry name" value="UVRABC SYSTEM PROTEIN A"/>
    <property type="match status" value="1"/>
</dbReference>
<protein>
    <recommendedName>
        <fullName evidence="15">UvrABC system protein A</fullName>
    </recommendedName>
    <alternativeName>
        <fullName evidence="16">Excinuclease ABC subunit A</fullName>
    </alternativeName>
</protein>
<comment type="similarity">
    <text evidence="14">Belongs to the ABC transporter superfamily. UvrA family.</text>
</comment>
<keyword evidence="4" id="KW-0677">Repeat</keyword>
<dbReference type="Proteomes" id="UP001598138">
    <property type="component" value="Unassembled WGS sequence"/>
</dbReference>
<evidence type="ECO:0000256" key="2">
    <source>
        <dbReference type="ARBA" id="ARBA00022490"/>
    </source>
</evidence>
<dbReference type="InterPro" id="IPR017871">
    <property type="entry name" value="ABC_transporter-like_CS"/>
</dbReference>
<keyword evidence="5" id="KW-0547">Nucleotide-binding</keyword>
<dbReference type="Pfam" id="PF17760">
    <property type="entry name" value="UvrA_inter"/>
    <property type="match status" value="1"/>
</dbReference>
<comment type="subcellular location">
    <subcellularLocation>
        <location evidence="1">Cytoplasm</location>
    </subcellularLocation>
</comment>
<evidence type="ECO:0000259" key="17">
    <source>
        <dbReference type="PROSITE" id="PS50893"/>
    </source>
</evidence>
<keyword evidence="13" id="KW-0234">DNA repair</keyword>
<accession>A0ABW6D873</accession>
<name>A0ABW6D873_9BACT</name>
<dbReference type="Gene3D" id="1.20.1580.10">
    <property type="entry name" value="ABC transporter ATPase like domain"/>
    <property type="match status" value="2"/>
</dbReference>